<dbReference type="EMBL" id="FNBT01000003">
    <property type="protein sequence ID" value="SDF43311.1"/>
    <property type="molecule type" value="Genomic_DNA"/>
</dbReference>
<dbReference type="Proteomes" id="UP000199406">
    <property type="component" value="Unassembled WGS sequence"/>
</dbReference>
<evidence type="ECO:0000256" key="1">
    <source>
        <dbReference type="SAM" id="MobiDB-lite"/>
    </source>
</evidence>
<dbReference type="SUPFAM" id="SSF55486">
    <property type="entry name" value="Metalloproteases ('zincins'), catalytic domain"/>
    <property type="match status" value="1"/>
</dbReference>
<accession>A0A1G7L1S2</accession>
<evidence type="ECO:0000313" key="3">
    <source>
        <dbReference type="Proteomes" id="UP000199406"/>
    </source>
</evidence>
<reference evidence="3" key="1">
    <citation type="submission" date="2016-10" db="EMBL/GenBank/DDBJ databases">
        <authorList>
            <person name="Varghese N."/>
            <person name="Submissions S."/>
        </authorList>
    </citation>
    <scope>NUCLEOTIDE SEQUENCE [LARGE SCALE GENOMIC DNA]</scope>
    <source>
        <strain evidence="3">DSM 44268</strain>
    </source>
</reference>
<dbReference type="Pfam" id="PF08310">
    <property type="entry name" value="LGFP"/>
    <property type="match status" value="5"/>
</dbReference>
<keyword evidence="3" id="KW-1185">Reference proteome</keyword>
<name>A0A1G7L1S2_9ACTN</name>
<protein>
    <submittedName>
        <fullName evidence="2">Metallo-peptidase family M12B Reprolysin-like</fullName>
    </submittedName>
</protein>
<sequence>MLLLGAVPAHAETPAGDERLEGVLTRIPVEPDPRDRHQHQHPEPPHEAEAWVRPDDGPPVQVDAGDVTALPTGATVAVTLDESPTGLADEPVDVTSASVLAEPPGPATAATTTLTNQVTVVLVTPPGVARDATTTAAVAALVDGPVARYWSSQTGGAVRLGVTARHGWRSTKNGCDRSMALWWEVAEAIGWTSGPGKHLLLYFPEAAYERAGCSYGLAVYGTARGGGESYITALEPDVVVHELGHNFGLSHSSTYTCDGATELAPGRPGRCVLVPYLDWYDPMGNFDQLGTFTAQHQFDLGRLPAAQRREVSNVTGAATATLAPISGRSGVRAVRISVDAATQYWLEYRPAVGQDAWLADDRLTWYRLDAGVQLRKTGGGWARESLLLDPTPGPDAYRSDGTWSVPVGGTVRLPGGYAVSVQSVTPAGAVVRVSTPPSPIAQRHAALGGATGTLGKATSAEQCGRAKGGCRQRFERGWLFWSRSTGARQVSGPVLTRWAGLQAEAGKLGYPAADVRCAARSVCTQRFQGGTLLSTPSGGVRITRPEIVAKWTSMGDTRSALGLPTADMVCSGQHAYCRQSFRGGVLVHARGQGTHPVTGGLLKRWTALGRHAGVGVPVADPRCGLPGGGCRQAFAYADLVGTAATGYRVIRGEVDATWRRLGGPSSSLGYPVSDEICGLRYYGCFQRFQRGSIYYSAITGAHPVSGRILERWGAQGWETGPLGYPASDPYRSGGVWKQRFMGGTLTG</sequence>
<dbReference type="STRING" id="1550231.SAMN05660662_2205"/>
<proteinExistence type="predicted"/>
<organism evidence="2 3">
    <name type="scientific">Blastococcus aurantiacus</name>
    <dbReference type="NCBI Taxonomy" id="1550231"/>
    <lineage>
        <taxon>Bacteria</taxon>
        <taxon>Bacillati</taxon>
        <taxon>Actinomycetota</taxon>
        <taxon>Actinomycetes</taxon>
        <taxon>Geodermatophilales</taxon>
        <taxon>Geodermatophilaceae</taxon>
        <taxon>Blastococcus</taxon>
    </lineage>
</organism>
<dbReference type="AlphaFoldDB" id="A0A1G7L1S2"/>
<feature type="compositionally biased region" description="Basic and acidic residues" evidence="1">
    <location>
        <begin position="29"/>
        <end position="53"/>
    </location>
</feature>
<dbReference type="InterPro" id="IPR013207">
    <property type="entry name" value="LGFP"/>
</dbReference>
<evidence type="ECO:0000313" key="2">
    <source>
        <dbReference type="EMBL" id="SDF43311.1"/>
    </source>
</evidence>
<gene>
    <name evidence="2" type="ORF">SAMN05660662_2205</name>
</gene>
<feature type="region of interest" description="Disordered" evidence="1">
    <location>
        <begin position="1"/>
        <end position="53"/>
    </location>
</feature>